<sequence length="129" mass="13797">MVSTAAISGAAPQASALVAQYSANSHNEPTAGLCELSEYSHCFQRTHRRNPIIRTLTVTRLPRGAGKSASYPGAWSWAPVLIRGARFISLGAQPDVVPHGSASTLSTTRYCRLLILNNLASVEVISFTE</sequence>
<accession>A0A5C3QEU3</accession>
<organism evidence="1 2">
    <name type="scientific">Pterulicium gracile</name>
    <dbReference type="NCBI Taxonomy" id="1884261"/>
    <lineage>
        <taxon>Eukaryota</taxon>
        <taxon>Fungi</taxon>
        <taxon>Dikarya</taxon>
        <taxon>Basidiomycota</taxon>
        <taxon>Agaricomycotina</taxon>
        <taxon>Agaricomycetes</taxon>
        <taxon>Agaricomycetidae</taxon>
        <taxon>Agaricales</taxon>
        <taxon>Pleurotineae</taxon>
        <taxon>Pterulaceae</taxon>
        <taxon>Pterulicium</taxon>
    </lineage>
</organism>
<name>A0A5C3QEU3_9AGAR</name>
<dbReference type="EMBL" id="ML178836">
    <property type="protein sequence ID" value="TFK98970.1"/>
    <property type="molecule type" value="Genomic_DNA"/>
</dbReference>
<proteinExistence type="predicted"/>
<evidence type="ECO:0000313" key="1">
    <source>
        <dbReference type="EMBL" id="TFK98970.1"/>
    </source>
</evidence>
<dbReference type="AlphaFoldDB" id="A0A5C3QEU3"/>
<reference evidence="1 2" key="1">
    <citation type="journal article" date="2019" name="Nat. Ecol. Evol.">
        <title>Megaphylogeny resolves global patterns of mushroom evolution.</title>
        <authorList>
            <person name="Varga T."/>
            <person name="Krizsan K."/>
            <person name="Foldi C."/>
            <person name="Dima B."/>
            <person name="Sanchez-Garcia M."/>
            <person name="Sanchez-Ramirez S."/>
            <person name="Szollosi G.J."/>
            <person name="Szarkandi J.G."/>
            <person name="Papp V."/>
            <person name="Albert L."/>
            <person name="Andreopoulos W."/>
            <person name="Angelini C."/>
            <person name="Antonin V."/>
            <person name="Barry K.W."/>
            <person name="Bougher N.L."/>
            <person name="Buchanan P."/>
            <person name="Buyck B."/>
            <person name="Bense V."/>
            <person name="Catcheside P."/>
            <person name="Chovatia M."/>
            <person name="Cooper J."/>
            <person name="Damon W."/>
            <person name="Desjardin D."/>
            <person name="Finy P."/>
            <person name="Geml J."/>
            <person name="Haridas S."/>
            <person name="Hughes K."/>
            <person name="Justo A."/>
            <person name="Karasinski D."/>
            <person name="Kautmanova I."/>
            <person name="Kiss B."/>
            <person name="Kocsube S."/>
            <person name="Kotiranta H."/>
            <person name="LaButti K.M."/>
            <person name="Lechner B.E."/>
            <person name="Liimatainen K."/>
            <person name="Lipzen A."/>
            <person name="Lukacs Z."/>
            <person name="Mihaltcheva S."/>
            <person name="Morgado L.N."/>
            <person name="Niskanen T."/>
            <person name="Noordeloos M.E."/>
            <person name="Ohm R.A."/>
            <person name="Ortiz-Santana B."/>
            <person name="Ovrebo C."/>
            <person name="Racz N."/>
            <person name="Riley R."/>
            <person name="Savchenko A."/>
            <person name="Shiryaev A."/>
            <person name="Soop K."/>
            <person name="Spirin V."/>
            <person name="Szebenyi C."/>
            <person name="Tomsovsky M."/>
            <person name="Tulloss R.E."/>
            <person name="Uehling J."/>
            <person name="Grigoriev I.V."/>
            <person name="Vagvolgyi C."/>
            <person name="Papp T."/>
            <person name="Martin F.M."/>
            <person name="Miettinen O."/>
            <person name="Hibbett D.S."/>
            <person name="Nagy L.G."/>
        </authorList>
    </citation>
    <scope>NUCLEOTIDE SEQUENCE [LARGE SCALE GENOMIC DNA]</scope>
    <source>
        <strain evidence="1 2">CBS 309.79</strain>
    </source>
</reference>
<keyword evidence="2" id="KW-1185">Reference proteome</keyword>
<protein>
    <submittedName>
        <fullName evidence="1">Uncharacterized protein</fullName>
    </submittedName>
</protein>
<dbReference type="Proteomes" id="UP000305067">
    <property type="component" value="Unassembled WGS sequence"/>
</dbReference>
<gene>
    <name evidence="1" type="ORF">BDV98DRAFT_190842</name>
</gene>
<evidence type="ECO:0000313" key="2">
    <source>
        <dbReference type="Proteomes" id="UP000305067"/>
    </source>
</evidence>